<dbReference type="AlphaFoldDB" id="A0A2P2DVA3"/>
<dbReference type="EMBL" id="BFBB01000001">
    <property type="protein sequence ID" value="GBF48523.1"/>
    <property type="molecule type" value="Genomic_DNA"/>
</dbReference>
<evidence type="ECO:0000313" key="2">
    <source>
        <dbReference type="EMBL" id="GBF48523.1"/>
    </source>
</evidence>
<accession>A0A2P2DVA3</accession>
<dbReference type="NCBIfam" id="NF047569">
    <property type="entry name" value="LIC10421_LIC12816_fam"/>
    <property type="match status" value="1"/>
</dbReference>
<gene>
    <name evidence="2" type="ORF">LPTSP4_00220</name>
</gene>
<sequence length="104" mass="11820">MLKIMKYVITLVLLLATSSVFALEDIEKVLVQKANTPEEKKIVKNYLLKVAKDHRDVAQKYKDLAKSKSGGKAVYQDNRKAEMLELAEKFEADAKVYEDEASKL</sequence>
<proteinExistence type="predicted"/>
<keyword evidence="3" id="KW-1185">Reference proteome</keyword>
<feature type="chain" id="PRO_5015198077" evidence="1">
    <location>
        <begin position="23"/>
        <end position="104"/>
    </location>
</feature>
<protein>
    <submittedName>
        <fullName evidence="2">Uncharacterized protein</fullName>
    </submittedName>
</protein>
<feature type="signal peptide" evidence="1">
    <location>
        <begin position="1"/>
        <end position="22"/>
    </location>
</feature>
<keyword evidence="1" id="KW-0732">Signal</keyword>
<name>A0A2P2DVA3_9LEPT</name>
<evidence type="ECO:0000313" key="3">
    <source>
        <dbReference type="Proteomes" id="UP000245133"/>
    </source>
</evidence>
<dbReference type="NCBIfam" id="NF047526">
    <property type="entry name" value="LIC_10421_fam"/>
    <property type="match status" value="1"/>
</dbReference>
<organism evidence="2 3">
    <name type="scientific">Leptospira ryugenii</name>
    <dbReference type="NCBI Taxonomy" id="1917863"/>
    <lineage>
        <taxon>Bacteria</taxon>
        <taxon>Pseudomonadati</taxon>
        <taxon>Spirochaetota</taxon>
        <taxon>Spirochaetia</taxon>
        <taxon>Leptospirales</taxon>
        <taxon>Leptospiraceae</taxon>
        <taxon>Leptospira</taxon>
    </lineage>
</organism>
<dbReference type="Proteomes" id="UP000245133">
    <property type="component" value="Unassembled WGS sequence"/>
</dbReference>
<comment type="caution">
    <text evidence="2">The sequence shown here is derived from an EMBL/GenBank/DDBJ whole genome shotgun (WGS) entry which is preliminary data.</text>
</comment>
<evidence type="ECO:0000256" key="1">
    <source>
        <dbReference type="SAM" id="SignalP"/>
    </source>
</evidence>
<reference evidence="2 3" key="1">
    <citation type="submission" date="2018-02" db="EMBL/GenBank/DDBJ databases">
        <title>Novel Leptospira species isolated from soil and water in Japan.</title>
        <authorList>
            <person name="Nakao R."/>
            <person name="Masuzawa T."/>
        </authorList>
    </citation>
    <scope>NUCLEOTIDE SEQUENCE [LARGE SCALE GENOMIC DNA]</scope>
    <source>
        <strain evidence="2 3">YH101</strain>
    </source>
</reference>